<sequence>MPESLQILLVLVASAVVFVTVGSAIAAMAPRGRSAPKPAGAPSVAIGTVSAVSDRITVEVESVCGQKFTGRLRGTPDDPVVAEIRPGAVLLLTFDPDSREQLSLADDMVAIRAAFDRMLVDKGLLTDAQLELIRHGTRASGVVTAARSTGTAREDYREVVLDLMVRRPEGGQFPAHETTLIPATSLDRVRPGSVIDTYYRRGDESAVAVAVPPA</sequence>
<name>A0A172UM52_9MYCO</name>
<dbReference type="Proteomes" id="UP000077143">
    <property type="component" value="Chromosome"/>
</dbReference>
<accession>A0A172UM52</accession>
<dbReference type="AlphaFoldDB" id="A0A172UM52"/>
<evidence type="ECO:0000313" key="1">
    <source>
        <dbReference type="EMBL" id="ANE80329.1"/>
    </source>
</evidence>
<dbReference type="STRING" id="1682113.A7U43_14335"/>
<dbReference type="KEGG" id="madi:A7U43_14335"/>
<dbReference type="RefSeq" id="WP_067996332.1">
    <property type="nucleotide sequence ID" value="NZ_CP015596.1"/>
</dbReference>
<organism evidence="1 2">
    <name type="scientific">Mycobacterium adipatum</name>
    <dbReference type="NCBI Taxonomy" id="1682113"/>
    <lineage>
        <taxon>Bacteria</taxon>
        <taxon>Bacillati</taxon>
        <taxon>Actinomycetota</taxon>
        <taxon>Actinomycetes</taxon>
        <taxon>Mycobacteriales</taxon>
        <taxon>Mycobacteriaceae</taxon>
        <taxon>Mycobacterium</taxon>
    </lineage>
</organism>
<dbReference type="EMBL" id="CP015596">
    <property type="protein sequence ID" value="ANE80329.1"/>
    <property type="molecule type" value="Genomic_DNA"/>
</dbReference>
<gene>
    <name evidence="1" type="ORF">A7U43_14335</name>
</gene>
<proteinExistence type="predicted"/>
<evidence type="ECO:0000313" key="2">
    <source>
        <dbReference type="Proteomes" id="UP000077143"/>
    </source>
</evidence>
<protein>
    <submittedName>
        <fullName evidence="1">Uncharacterized protein</fullName>
    </submittedName>
</protein>
<keyword evidence="2" id="KW-1185">Reference proteome</keyword>
<reference evidence="1 2" key="1">
    <citation type="submission" date="2016-05" db="EMBL/GenBank/DDBJ databases">
        <title>Complete genome sequence of a phthalic acid esters degrading Mycobacterium sp. YC-RL4.</title>
        <authorList>
            <person name="Ren L."/>
            <person name="Fan S."/>
            <person name="Ruth N."/>
            <person name="Jia Y."/>
            <person name="Wang J."/>
            <person name="Qiao C."/>
        </authorList>
    </citation>
    <scope>NUCLEOTIDE SEQUENCE [LARGE SCALE GENOMIC DNA]</scope>
    <source>
        <strain evidence="1 2">YC-RL4</strain>
    </source>
</reference>